<feature type="transmembrane region" description="Helical" evidence="2">
    <location>
        <begin position="238"/>
        <end position="257"/>
    </location>
</feature>
<reference evidence="3 4" key="1">
    <citation type="submission" date="2014-04" db="EMBL/GenBank/DDBJ databases">
        <authorList>
            <consortium name="DOE Joint Genome Institute"/>
            <person name="Kuo A."/>
            <person name="Kohler A."/>
            <person name="Nagy L.G."/>
            <person name="Floudas D."/>
            <person name="Copeland A."/>
            <person name="Barry K.W."/>
            <person name="Cichocki N."/>
            <person name="Veneault-Fourrey C."/>
            <person name="LaButti K."/>
            <person name="Lindquist E.A."/>
            <person name="Lipzen A."/>
            <person name="Lundell T."/>
            <person name="Morin E."/>
            <person name="Murat C."/>
            <person name="Sun H."/>
            <person name="Tunlid A."/>
            <person name="Henrissat B."/>
            <person name="Grigoriev I.V."/>
            <person name="Hibbett D.S."/>
            <person name="Martin F."/>
            <person name="Nordberg H.P."/>
            <person name="Cantor M.N."/>
            <person name="Hua S.X."/>
        </authorList>
    </citation>
    <scope>NUCLEOTIDE SEQUENCE [LARGE SCALE GENOMIC DNA]</scope>
    <source>
        <strain evidence="3 4">LaAM-08-1</strain>
    </source>
</reference>
<name>A0A0C9WMC3_9AGAR</name>
<dbReference type="AlphaFoldDB" id="A0A0C9WMC3"/>
<keyword evidence="2" id="KW-1133">Transmembrane helix</keyword>
<evidence type="ECO:0000313" key="4">
    <source>
        <dbReference type="Proteomes" id="UP000054477"/>
    </source>
</evidence>
<organism evidence="3 4">
    <name type="scientific">Laccaria amethystina LaAM-08-1</name>
    <dbReference type="NCBI Taxonomy" id="1095629"/>
    <lineage>
        <taxon>Eukaryota</taxon>
        <taxon>Fungi</taxon>
        <taxon>Dikarya</taxon>
        <taxon>Basidiomycota</taxon>
        <taxon>Agaricomycotina</taxon>
        <taxon>Agaricomycetes</taxon>
        <taxon>Agaricomycetidae</taxon>
        <taxon>Agaricales</taxon>
        <taxon>Agaricineae</taxon>
        <taxon>Hydnangiaceae</taxon>
        <taxon>Laccaria</taxon>
    </lineage>
</organism>
<reference evidence="4" key="2">
    <citation type="submission" date="2015-01" db="EMBL/GenBank/DDBJ databases">
        <title>Evolutionary Origins and Diversification of the Mycorrhizal Mutualists.</title>
        <authorList>
            <consortium name="DOE Joint Genome Institute"/>
            <consortium name="Mycorrhizal Genomics Consortium"/>
            <person name="Kohler A."/>
            <person name="Kuo A."/>
            <person name="Nagy L.G."/>
            <person name="Floudas D."/>
            <person name="Copeland A."/>
            <person name="Barry K.W."/>
            <person name="Cichocki N."/>
            <person name="Veneault-Fourrey C."/>
            <person name="LaButti K."/>
            <person name="Lindquist E.A."/>
            <person name="Lipzen A."/>
            <person name="Lundell T."/>
            <person name="Morin E."/>
            <person name="Murat C."/>
            <person name="Riley R."/>
            <person name="Ohm R."/>
            <person name="Sun H."/>
            <person name="Tunlid A."/>
            <person name="Henrissat B."/>
            <person name="Grigoriev I.V."/>
            <person name="Hibbett D.S."/>
            <person name="Martin F."/>
        </authorList>
    </citation>
    <scope>NUCLEOTIDE SEQUENCE [LARGE SCALE GENOMIC DNA]</scope>
    <source>
        <strain evidence="4">LaAM-08-1</strain>
    </source>
</reference>
<evidence type="ECO:0000256" key="2">
    <source>
        <dbReference type="SAM" id="Phobius"/>
    </source>
</evidence>
<keyword evidence="2" id="KW-0812">Transmembrane</keyword>
<feature type="transmembrane region" description="Helical" evidence="2">
    <location>
        <begin position="152"/>
        <end position="172"/>
    </location>
</feature>
<proteinExistence type="predicted"/>
<dbReference type="Proteomes" id="UP000054477">
    <property type="component" value="Unassembled WGS sequence"/>
</dbReference>
<sequence>MDSSTLFTALSTTSFSEFTSSPRPRLAASSTLDTADAADTVETTLEEGKEDVDSEVEKLSRLALQREMGVEMGCHHPYLGMGFFTGADDTTPPRAQRHTYSPSPPTPAFRSQANTRTKHTHTLHGILSILQASTRQICADPKVSQKRFFRTLAPLVVFLYLLVGGAALPTYIKCRSPRPLSFPVSTLNASSSIVPQPFHGVHPHPRPHLSVETLSPHSFPPSAPAHDSDVHAVDMPTIFFIFLIGLFSSLFLLRALIFIVGRCLERVCDADLVEVFRPRGACRDVRGKGIGQTEMIFGGVV</sequence>
<evidence type="ECO:0000256" key="1">
    <source>
        <dbReference type="SAM" id="MobiDB-lite"/>
    </source>
</evidence>
<keyword evidence="2" id="KW-0472">Membrane</keyword>
<dbReference type="HOGENOM" id="CLU_924576_0_0_1"/>
<accession>A0A0C9WMC3</accession>
<protein>
    <submittedName>
        <fullName evidence="3">Uncharacterized protein</fullName>
    </submittedName>
</protein>
<evidence type="ECO:0000313" key="3">
    <source>
        <dbReference type="EMBL" id="KIJ98024.1"/>
    </source>
</evidence>
<feature type="region of interest" description="Disordered" evidence="1">
    <location>
        <begin position="90"/>
        <end position="112"/>
    </location>
</feature>
<dbReference type="EMBL" id="KN838678">
    <property type="protein sequence ID" value="KIJ98024.1"/>
    <property type="molecule type" value="Genomic_DNA"/>
</dbReference>
<keyword evidence="4" id="KW-1185">Reference proteome</keyword>
<gene>
    <name evidence="3" type="ORF">K443DRAFT_133628</name>
</gene>